<feature type="transmembrane region" description="Helical" evidence="1">
    <location>
        <begin position="34"/>
        <end position="56"/>
    </location>
</feature>
<organism evidence="2 3">
    <name type="scientific">Tumebacillus lipolyticus</name>
    <dbReference type="NCBI Taxonomy" id="1280370"/>
    <lineage>
        <taxon>Bacteria</taxon>
        <taxon>Bacillati</taxon>
        <taxon>Bacillota</taxon>
        <taxon>Bacilli</taxon>
        <taxon>Bacillales</taxon>
        <taxon>Alicyclobacillaceae</taxon>
        <taxon>Tumebacillus</taxon>
    </lineage>
</organism>
<sequence length="277" mass="31347">MLTFTREPRVSSLALKLAKYTAVGKISVRNNLAYLYDLIIRSFFLLVILYVFVQLWSVTYESVGENLIAGYTFEQIIWYLIFAEAFVMAAPRHSLKVEEEVLKGDIGYQLTRPMSYLLFHYATYMGEGLVRVLVNLLIGGALGVFLFGIPDFGFGWLGFLIMILGSFTVNYLLTMMVGLCAFWVEEVRGIDFVYNKLLFTIGGMMIPLEMMPDMLRSVCEYLPFQAIVYFAAKTAVQFDGVAMIKMIGIQALWVLLITSVLVLIYKRGVKKLNVNGG</sequence>
<keyword evidence="1" id="KW-1133">Transmembrane helix</keyword>
<protein>
    <submittedName>
        <fullName evidence="2">ABC transporter permease</fullName>
    </submittedName>
</protein>
<dbReference type="PANTHER" id="PTHR36832:SF1">
    <property type="entry name" value="SLR1174 PROTEIN"/>
    <property type="match status" value="1"/>
</dbReference>
<keyword evidence="1" id="KW-0472">Membrane</keyword>
<feature type="transmembrane region" description="Helical" evidence="1">
    <location>
        <begin position="155"/>
        <end position="184"/>
    </location>
</feature>
<reference evidence="3" key="1">
    <citation type="journal article" date="2019" name="Int. J. Syst. Evol. Microbiol.">
        <title>The Global Catalogue of Microorganisms (GCM) 10K type strain sequencing project: providing services to taxonomists for standard genome sequencing and annotation.</title>
        <authorList>
            <consortium name="The Broad Institute Genomics Platform"/>
            <consortium name="The Broad Institute Genome Sequencing Center for Infectious Disease"/>
            <person name="Wu L."/>
            <person name="Ma J."/>
        </authorList>
    </citation>
    <scope>NUCLEOTIDE SEQUENCE [LARGE SCALE GENOMIC DNA]</scope>
    <source>
        <strain evidence="3">CGMCC 1.13574</strain>
    </source>
</reference>
<dbReference type="Pfam" id="PF06182">
    <property type="entry name" value="ABC2_membrane_6"/>
    <property type="match status" value="1"/>
</dbReference>
<comment type="caution">
    <text evidence="2">The sequence shown here is derived from an EMBL/GenBank/DDBJ whole genome shotgun (WGS) entry which is preliminary data.</text>
</comment>
<keyword evidence="3" id="KW-1185">Reference proteome</keyword>
<dbReference type="PANTHER" id="PTHR36832">
    <property type="entry name" value="SLR1174 PROTEIN-RELATED"/>
    <property type="match status" value="1"/>
</dbReference>
<evidence type="ECO:0000256" key="1">
    <source>
        <dbReference type="SAM" id="Phobius"/>
    </source>
</evidence>
<dbReference type="InterPro" id="IPR010390">
    <property type="entry name" value="ABC-2_transporter-like"/>
</dbReference>
<proteinExistence type="predicted"/>
<dbReference type="Proteomes" id="UP001597343">
    <property type="component" value="Unassembled WGS sequence"/>
</dbReference>
<dbReference type="RefSeq" id="WP_386049451.1">
    <property type="nucleotide sequence ID" value="NZ_JBHUIO010000011.1"/>
</dbReference>
<dbReference type="EMBL" id="JBHUIO010000011">
    <property type="protein sequence ID" value="MFD2172098.1"/>
    <property type="molecule type" value="Genomic_DNA"/>
</dbReference>
<accession>A0ABW5A1Y4</accession>
<evidence type="ECO:0000313" key="2">
    <source>
        <dbReference type="EMBL" id="MFD2172098.1"/>
    </source>
</evidence>
<feature type="transmembrane region" description="Helical" evidence="1">
    <location>
        <begin position="247"/>
        <end position="265"/>
    </location>
</feature>
<name>A0ABW5A1Y4_9BACL</name>
<feature type="transmembrane region" description="Helical" evidence="1">
    <location>
        <begin position="76"/>
        <end position="95"/>
    </location>
</feature>
<keyword evidence="1" id="KW-0812">Transmembrane</keyword>
<gene>
    <name evidence="2" type="ORF">ACFSOY_19205</name>
</gene>
<feature type="transmembrane region" description="Helical" evidence="1">
    <location>
        <begin position="128"/>
        <end position="149"/>
    </location>
</feature>
<evidence type="ECO:0000313" key="3">
    <source>
        <dbReference type="Proteomes" id="UP001597343"/>
    </source>
</evidence>
<feature type="transmembrane region" description="Helical" evidence="1">
    <location>
        <begin position="191"/>
        <end position="208"/>
    </location>
</feature>